<protein>
    <submittedName>
        <fullName evidence="1">Uncharacterized protein</fullName>
    </submittedName>
</protein>
<reference evidence="1" key="1">
    <citation type="journal article" date="2021" name="Front. Plant Sci.">
        <title>Chromosome-Scale Genome Assembly for Chinese Sour Jujube and Insights Into Its Genome Evolution and Domestication Signature.</title>
        <authorList>
            <person name="Shen L.-Y."/>
            <person name="Luo H."/>
            <person name="Wang X.-L."/>
            <person name="Wang X.-M."/>
            <person name="Qiu X.-J."/>
            <person name="Liu H."/>
            <person name="Zhou S.-S."/>
            <person name="Jia K.-H."/>
            <person name="Nie S."/>
            <person name="Bao Y.-T."/>
            <person name="Zhang R.-G."/>
            <person name="Yun Q.-Z."/>
            <person name="Chai Y.-H."/>
            <person name="Lu J.-Y."/>
            <person name="Li Y."/>
            <person name="Zhao S.-W."/>
            <person name="Mao J.-F."/>
            <person name="Jia S.-G."/>
            <person name="Mao Y.-M."/>
        </authorList>
    </citation>
    <scope>NUCLEOTIDE SEQUENCE</scope>
    <source>
        <strain evidence="1">AT0</strain>
        <tissue evidence="1">Leaf</tissue>
    </source>
</reference>
<evidence type="ECO:0000313" key="2">
    <source>
        <dbReference type="Proteomes" id="UP000813462"/>
    </source>
</evidence>
<gene>
    <name evidence="1" type="ORF">FEM48_Zijuj12G0167400</name>
</gene>
<dbReference type="AlphaFoldDB" id="A0A978UEH0"/>
<organism evidence="1 2">
    <name type="scientific">Ziziphus jujuba var. spinosa</name>
    <dbReference type="NCBI Taxonomy" id="714518"/>
    <lineage>
        <taxon>Eukaryota</taxon>
        <taxon>Viridiplantae</taxon>
        <taxon>Streptophyta</taxon>
        <taxon>Embryophyta</taxon>
        <taxon>Tracheophyta</taxon>
        <taxon>Spermatophyta</taxon>
        <taxon>Magnoliopsida</taxon>
        <taxon>eudicotyledons</taxon>
        <taxon>Gunneridae</taxon>
        <taxon>Pentapetalae</taxon>
        <taxon>rosids</taxon>
        <taxon>fabids</taxon>
        <taxon>Rosales</taxon>
        <taxon>Rhamnaceae</taxon>
        <taxon>Paliureae</taxon>
        <taxon>Ziziphus</taxon>
    </lineage>
</organism>
<comment type="caution">
    <text evidence="1">The sequence shown here is derived from an EMBL/GenBank/DDBJ whole genome shotgun (WGS) entry which is preliminary data.</text>
</comment>
<dbReference type="EMBL" id="JAEACU010000012">
    <property type="protein sequence ID" value="KAH7513163.1"/>
    <property type="molecule type" value="Genomic_DNA"/>
</dbReference>
<evidence type="ECO:0000313" key="1">
    <source>
        <dbReference type="EMBL" id="KAH7513163.1"/>
    </source>
</evidence>
<name>A0A978UEH0_ZIZJJ</name>
<dbReference type="Proteomes" id="UP000813462">
    <property type="component" value="Unassembled WGS sequence"/>
</dbReference>
<accession>A0A978UEH0</accession>
<proteinExistence type="predicted"/>
<sequence>MAKPLEEKWCRNPEKVAEIYLVEASGKNTGTEQDKARKALLDTALISEVLLNVLWSLSFLVKAAINTAIKLPTVCGSDERRNNGENDI</sequence>